<dbReference type="STRING" id="1676925.ENSPKIP00000018672"/>
<comment type="subcellular location">
    <subcellularLocation>
        <location evidence="1">Membrane</location>
        <topology evidence="1">Multi-pass membrane protein</topology>
    </subcellularLocation>
</comment>
<dbReference type="PANTHER" id="PTHR31548">
    <property type="entry name" value="CLARIN"/>
    <property type="match status" value="1"/>
</dbReference>
<evidence type="ECO:0000256" key="3">
    <source>
        <dbReference type="ARBA" id="ARBA00022692"/>
    </source>
</evidence>
<evidence type="ECO:0000256" key="2">
    <source>
        <dbReference type="ARBA" id="ARBA00005787"/>
    </source>
</evidence>
<accession>A0A3B3RJ71</accession>
<evidence type="ECO:0000313" key="6">
    <source>
        <dbReference type="Ensembl" id="ENSPKIP00000018672.1"/>
    </source>
</evidence>
<keyword evidence="7" id="KW-1185">Reference proteome</keyword>
<dbReference type="Ensembl" id="ENSPKIT00000035502.1">
    <property type="protein sequence ID" value="ENSPKIP00000018672.1"/>
    <property type="gene ID" value="ENSPKIG00000004149.1"/>
</dbReference>
<keyword evidence="5" id="KW-0472">Membrane</keyword>
<name>A0A3B3RJ71_9TELE</name>
<proteinExistence type="inferred from homology"/>
<evidence type="ECO:0000256" key="1">
    <source>
        <dbReference type="ARBA" id="ARBA00004141"/>
    </source>
</evidence>
<comment type="similarity">
    <text evidence="2">Belongs to the clarin family.</text>
</comment>
<evidence type="ECO:0000256" key="5">
    <source>
        <dbReference type="ARBA" id="ARBA00023136"/>
    </source>
</evidence>
<evidence type="ECO:0000256" key="4">
    <source>
        <dbReference type="ARBA" id="ARBA00022989"/>
    </source>
</evidence>
<dbReference type="GO" id="GO:0016020">
    <property type="term" value="C:membrane"/>
    <property type="evidence" value="ECO:0007669"/>
    <property type="project" value="UniProtKB-SubCell"/>
</dbReference>
<keyword evidence="3" id="KW-0812">Transmembrane</keyword>
<protein>
    <submittedName>
        <fullName evidence="6">Clarin 3</fullName>
    </submittedName>
</protein>
<dbReference type="GeneTree" id="ENSGT00850000132319"/>
<dbReference type="AlphaFoldDB" id="A0A3B3RJ71"/>
<dbReference type="PANTHER" id="PTHR31548:SF3">
    <property type="entry name" value="CLARIN-3"/>
    <property type="match status" value="1"/>
</dbReference>
<reference evidence="6" key="1">
    <citation type="submission" date="2025-08" db="UniProtKB">
        <authorList>
            <consortium name="Ensembl"/>
        </authorList>
    </citation>
    <scope>IDENTIFICATION</scope>
</reference>
<dbReference type="Proteomes" id="UP000261540">
    <property type="component" value="Unplaced"/>
</dbReference>
<sequence>MPSLQKVLHFLGGCLFTMLGVGLTGFGMSDPWAASKLECASQGSNNLNSPDFYNGTADISFGLFSMVVSRDSCPSFGATNTYATFQKLEAIGGPPLILHSLVISLLLVSLITSAGTIFITFYNSVSNPYQTHLGPSGVYTCCACIIFAFLALVLFLVNVFATNLWQAIVLNEVKVNLRNVTVSMRLGFYLLIPFLVTSSLAIVVIVLYQHVAYTHQKEQQRPTEDAPKEIMMY</sequence>
<organism evidence="6 7">
    <name type="scientific">Paramormyrops kingsleyae</name>
    <dbReference type="NCBI Taxonomy" id="1676925"/>
    <lineage>
        <taxon>Eukaryota</taxon>
        <taxon>Metazoa</taxon>
        <taxon>Chordata</taxon>
        <taxon>Craniata</taxon>
        <taxon>Vertebrata</taxon>
        <taxon>Euteleostomi</taxon>
        <taxon>Actinopterygii</taxon>
        <taxon>Neopterygii</taxon>
        <taxon>Teleostei</taxon>
        <taxon>Osteoglossocephala</taxon>
        <taxon>Osteoglossomorpha</taxon>
        <taxon>Osteoglossiformes</taxon>
        <taxon>Mormyridae</taxon>
        <taxon>Paramormyrops</taxon>
    </lineage>
</organism>
<reference evidence="6" key="2">
    <citation type="submission" date="2025-09" db="UniProtKB">
        <authorList>
            <consortium name="Ensembl"/>
        </authorList>
    </citation>
    <scope>IDENTIFICATION</scope>
</reference>
<dbReference type="InterPro" id="IPR026748">
    <property type="entry name" value="Clarin"/>
</dbReference>
<evidence type="ECO:0000313" key="7">
    <source>
        <dbReference type="Proteomes" id="UP000261540"/>
    </source>
</evidence>
<keyword evidence="4" id="KW-1133">Transmembrane helix</keyword>
<dbReference type="GO" id="GO:0007605">
    <property type="term" value="P:sensory perception of sound"/>
    <property type="evidence" value="ECO:0007669"/>
    <property type="project" value="UniProtKB-ARBA"/>
</dbReference>